<dbReference type="InterPro" id="IPR003594">
    <property type="entry name" value="HATPase_dom"/>
</dbReference>
<feature type="coiled-coil region" evidence="12">
    <location>
        <begin position="121"/>
        <end position="148"/>
    </location>
</feature>
<gene>
    <name evidence="16" type="ORF">AWB74_00166</name>
</gene>
<dbReference type="CDD" id="cd16922">
    <property type="entry name" value="HATPase_EvgS-ArcB-TorS-like"/>
    <property type="match status" value="1"/>
</dbReference>
<dbReference type="InterPro" id="IPR004358">
    <property type="entry name" value="Sig_transdc_His_kin-like_C"/>
</dbReference>
<keyword evidence="3 11" id="KW-0597">Phosphoprotein</keyword>
<dbReference type="PROSITE" id="PS50110">
    <property type="entry name" value="RESPONSE_REGULATORY"/>
    <property type="match status" value="1"/>
</dbReference>
<keyword evidence="6 16" id="KW-0418">Kinase</keyword>
<dbReference type="InterPro" id="IPR011006">
    <property type="entry name" value="CheY-like_superfamily"/>
</dbReference>
<evidence type="ECO:0000256" key="6">
    <source>
        <dbReference type="ARBA" id="ARBA00022777"/>
    </source>
</evidence>
<evidence type="ECO:0000313" key="16">
    <source>
        <dbReference type="EMBL" id="SAL11446.1"/>
    </source>
</evidence>
<dbReference type="GO" id="GO:0000155">
    <property type="term" value="F:phosphorelay sensor kinase activity"/>
    <property type="evidence" value="ECO:0007669"/>
    <property type="project" value="InterPro"/>
</dbReference>
<dbReference type="PROSITE" id="PS50109">
    <property type="entry name" value="HIS_KIN"/>
    <property type="match status" value="1"/>
</dbReference>
<dbReference type="InterPro" id="IPR036890">
    <property type="entry name" value="HATPase_C_sf"/>
</dbReference>
<evidence type="ECO:0000256" key="1">
    <source>
        <dbReference type="ARBA" id="ARBA00000085"/>
    </source>
</evidence>
<dbReference type="SMART" id="SM00448">
    <property type="entry name" value="REC"/>
    <property type="match status" value="1"/>
</dbReference>
<dbReference type="Pfam" id="PF00512">
    <property type="entry name" value="HisKA"/>
    <property type="match status" value="1"/>
</dbReference>
<evidence type="ECO:0000256" key="12">
    <source>
        <dbReference type="SAM" id="Coils"/>
    </source>
</evidence>
<dbReference type="EC" id="2.7.13.3" evidence="2"/>
<evidence type="ECO:0000256" key="5">
    <source>
        <dbReference type="ARBA" id="ARBA00022729"/>
    </source>
</evidence>
<dbReference type="Gene3D" id="3.30.565.10">
    <property type="entry name" value="Histidine kinase-like ATPase, C-terminal domain"/>
    <property type="match status" value="1"/>
</dbReference>
<dbReference type="SUPFAM" id="SSF55874">
    <property type="entry name" value="ATPase domain of HSP90 chaperone/DNA topoisomerase II/histidine kinase"/>
    <property type="match status" value="1"/>
</dbReference>
<dbReference type="PANTHER" id="PTHR43047">
    <property type="entry name" value="TWO-COMPONENT HISTIDINE PROTEIN KINASE"/>
    <property type="match status" value="1"/>
</dbReference>
<feature type="transmembrane region" description="Helical" evidence="13">
    <location>
        <begin position="22"/>
        <end position="44"/>
    </location>
</feature>
<evidence type="ECO:0000256" key="13">
    <source>
        <dbReference type="SAM" id="Phobius"/>
    </source>
</evidence>
<keyword evidence="4" id="KW-0808">Transferase</keyword>
<keyword evidence="8" id="KW-0843">Virulence</keyword>
<proteinExistence type="predicted"/>
<evidence type="ECO:0000256" key="9">
    <source>
        <dbReference type="ARBA" id="ARBA00058004"/>
    </source>
</evidence>
<accession>A0A158EV74</accession>
<evidence type="ECO:0000256" key="11">
    <source>
        <dbReference type="PROSITE-ProRule" id="PRU00169"/>
    </source>
</evidence>
<dbReference type="CDD" id="cd17546">
    <property type="entry name" value="REC_hyHK_CKI1_RcsC-like"/>
    <property type="match status" value="1"/>
</dbReference>
<feature type="domain" description="Response regulatory" evidence="15">
    <location>
        <begin position="491"/>
        <end position="607"/>
    </location>
</feature>
<dbReference type="Gene3D" id="1.10.287.130">
    <property type="match status" value="1"/>
</dbReference>
<dbReference type="EMBL" id="FCOM02000001">
    <property type="protein sequence ID" value="SAL11446.1"/>
    <property type="molecule type" value="Genomic_DNA"/>
</dbReference>
<dbReference type="SMART" id="SM00387">
    <property type="entry name" value="HATPase_c"/>
    <property type="match status" value="1"/>
</dbReference>
<keyword evidence="13" id="KW-0812">Transmembrane</keyword>
<evidence type="ECO:0000256" key="8">
    <source>
        <dbReference type="ARBA" id="ARBA00023026"/>
    </source>
</evidence>
<keyword evidence="13" id="KW-1133">Transmembrane helix</keyword>
<evidence type="ECO:0000256" key="4">
    <source>
        <dbReference type="ARBA" id="ARBA00022679"/>
    </source>
</evidence>
<feature type="modified residue" description="4-aspartylphosphate" evidence="11">
    <location>
        <position position="540"/>
    </location>
</feature>
<dbReference type="SUPFAM" id="SSF47384">
    <property type="entry name" value="Homodimeric domain of signal transducing histidine kinase"/>
    <property type="match status" value="1"/>
</dbReference>
<evidence type="ECO:0000256" key="2">
    <source>
        <dbReference type="ARBA" id="ARBA00012438"/>
    </source>
</evidence>
<dbReference type="InterPro" id="IPR036097">
    <property type="entry name" value="HisK_dim/P_sf"/>
</dbReference>
<protein>
    <recommendedName>
        <fullName evidence="10">Virulence sensor protein BvgS</fullName>
        <ecNumber evidence="2">2.7.13.3</ecNumber>
    </recommendedName>
</protein>
<dbReference type="PANTHER" id="PTHR43047:SF72">
    <property type="entry name" value="OSMOSENSING HISTIDINE PROTEIN KINASE SLN1"/>
    <property type="match status" value="1"/>
</dbReference>
<evidence type="ECO:0000259" key="15">
    <source>
        <dbReference type="PROSITE" id="PS50110"/>
    </source>
</evidence>
<dbReference type="Pfam" id="PF00072">
    <property type="entry name" value="Response_reg"/>
    <property type="match status" value="1"/>
</dbReference>
<keyword evidence="7" id="KW-0902">Two-component regulatory system</keyword>
<evidence type="ECO:0000256" key="10">
    <source>
        <dbReference type="ARBA" id="ARBA00070152"/>
    </source>
</evidence>
<dbReference type="CDD" id="cd00082">
    <property type="entry name" value="HisKA"/>
    <property type="match status" value="1"/>
</dbReference>
<feature type="transmembrane region" description="Helical" evidence="13">
    <location>
        <begin position="195"/>
        <end position="219"/>
    </location>
</feature>
<dbReference type="GO" id="GO:0009927">
    <property type="term" value="F:histidine phosphotransfer kinase activity"/>
    <property type="evidence" value="ECO:0007669"/>
    <property type="project" value="TreeGrafter"/>
</dbReference>
<evidence type="ECO:0000313" key="17">
    <source>
        <dbReference type="Proteomes" id="UP000055019"/>
    </source>
</evidence>
<dbReference type="AlphaFoldDB" id="A0A158EV74"/>
<dbReference type="SMART" id="SM00388">
    <property type="entry name" value="HisKA"/>
    <property type="match status" value="1"/>
</dbReference>
<dbReference type="GO" id="GO:0005886">
    <property type="term" value="C:plasma membrane"/>
    <property type="evidence" value="ECO:0007669"/>
    <property type="project" value="TreeGrafter"/>
</dbReference>
<comment type="caution">
    <text evidence="16">The sequence shown here is derived from an EMBL/GenBank/DDBJ whole genome shotgun (WGS) entry which is preliminary data.</text>
</comment>
<comment type="catalytic activity">
    <reaction evidence="1">
        <text>ATP + protein L-histidine = ADP + protein N-phospho-L-histidine.</text>
        <dbReference type="EC" id="2.7.13.3"/>
    </reaction>
</comment>
<dbReference type="OrthoDB" id="8887826at2"/>
<dbReference type="PRINTS" id="PR00344">
    <property type="entry name" value="BCTRLSENSOR"/>
</dbReference>
<dbReference type="InterPro" id="IPR005467">
    <property type="entry name" value="His_kinase_dom"/>
</dbReference>
<feature type="domain" description="Histidine kinase" evidence="14">
    <location>
        <begin position="255"/>
        <end position="470"/>
    </location>
</feature>
<dbReference type="Gene3D" id="3.40.50.2300">
    <property type="match status" value="1"/>
</dbReference>
<reference evidence="16" key="1">
    <citation type="submission" date="2016-01" db="EMBL/GenBank/DDBJ databases">
        <authorList>
            <person name="Peeters C."/>
        </authorList>
    </citation>
    <scope>NUCLEOTIDE SEQUENCE [LARGE SCALE GENOMIC DNA]</scope>
    <source>
        <strain evidence="16">LMG 29317</strain>
    </source>
</reference>
<dbReference type="RefSeq" id="WP_061144884.1">
    <property type="nucleotide sequence ID" value="NZ_FCOM02000001.1"/>
</dbReference>
<dbReference type="InterPro" id="IPR003661">
    <property type="entry name" value="HisK_dim/P_dom"/>
</dbReference>
<evidence type="ECO:0000256" key="7">
    <source>
        <dbReference type="ARBA" id="ARBA00023012"/>
    </source>
</evidence>
<comment type="function">
    <text evidence="9">Member of the two-component regulatory system BvgS/BvgA. Phosphorylates BvgA via a four-step phosphorelay in response to environmental signals.</text>
</comment>
<organism evidence="16 17">
    <name type="scientific">Caballeronia arvi</name>
    <dbReference type="NCBI Taxonomy" id="1777135"/>
    <lineage>
        <taxon>Bacteria</taxon>
        <taxon>Pseudomonadati</taxon>
        <taxon>Pseudomonadota</taxon>
        <taxon>Betaproteobacteria</taxon>
        <taxon>Burkholderiales</taxon>
        <taxon>Burkholderiaceae</taxon>
        <taxon>Caballeronia</taxon>
    </lineage>
</organism>
<keyword evidence="5" id="KW-0732">Signal</keyword>
<evidence type="ECO:0000259" key="14">
    <source>
        <dbReference type="PROSITE" id="PS50109"/>
    </source>
</evidence>
<dbReference type="SUPFAM" id="SSF52172">
    <property type="entry name" value="CheY-like"/>
    <property type="match status" value="1"/>
</dbReference>
<sequence length="614" mass="67610">MAVTSTEPSLRAHTARPWFRRLWYAALIAFAVAPPIGAVGYMLYSGLIARETHRLVVPYDVYWDAAQLQIAYERFENHVLLYRNGIDEDADAVRVSYRLLRARLTQVSASTGMADGHESLLNRQREILRQLQTALDSIQADVAGLKAEERQHTLRVIGVLRQNAPVVAELAGGRRLMDIAEREAIVRDFDAKRRYLIYGGILLGLLSAAATALLLLNGYRRTRLIEQQRAALAAEHQATRVAREAGVAKDTFLGMISHELRTPLHAIVSSVELLGLNARGDADRKIMQRLEAGARHLEAQMRDLTDYARLGAGKLELRMVVFDPVELLESIVDANTPAASAKGLTLRGDYAGERGPIESDPHRVRQIVTNLVTNAIKYTDAGSIDVHFARTDKRLDISVIDTGPGIPREQLPLIFQEFMQLDSSSTRRFDGAGMGLAVVRGLVDLLGGTIEVSSEVGQGAAFRVSLPAVSVARMPERGEQEADAPELRRSRVLVIDDHESIRDSLSEMLTHLGYSAVALPDVDSALAWLRANDADVILADLHMPGKDGYSFANEYRSRSAPGASVPIIAVSAYAPELVDPSAVVLFFDYLLKPVRYEVLKDAVHRAVTVRRRAA</sequence>
<dbReference type="FunFam" id="3.30.565.10:FF:000010">
    <property type="entry name" value="Sensor histidine kinase RcsC"/>
    <property type="match status" value="1"/>
</dbReference>
<keyword evidence="13" id="KW-0472">Membrane</keyword>
<dbReference type="Pfam" id="PF02518">
    <property type="entry name" value="HATPase_c"/>
    <property type="match status" value="1"/>
</dbReference>
<keyword evidence="12" id="KW-0175">Coiled coil</keyword>
<keyword evidence="17" id="KW-1185">Reference proteome</keyword>
<evidence type="ECO:0000256" key="3">
    <source>
        <dbReference type="ARBA" id="ARBA00022553"/>
    </source>
</evidence>
<name>A0A158EV74_9BURK</name>
<dbReference type="InterPro" id="IPR001789">
    <property type="entry name" value="Sig_transdc_resp-reg_receiver"/>
</dbReference>
<dbReference type="Proteomes" id="UP000055019">
    <property type="component" value="Unassembled WGS sequence"/>
</dbReference>